<dbReference type="GO" id="GO:0016020">
    <property type="term" value="C:membrane"/>
    <property type="evidence" value="ECO:0007669"/>
    <property type="project" value="InterPro"/>
</dbReference>
<dbReference type="Proteomes" id="UP000594681">
    <property type="component" value="Chromosome"/>
</dbReference>
<keyword evidence="1" id="KW-1133">Transmembrane helix</keyword>
<organism evidence="3 4">
    <name type="scientific">Corynebacterium lizhenjunii</name>
    <dbReference type="NCBI Taxonomy" id="2709394"/>
    <lineage>
        <taxon>Bacteria</taxon>
        <taxon>Bacillati</taxon>
        <taxon>Actinomycetota</taxon>
        <taxon>Actinomycetes</taxon>
        <taxon>Mycobacteriales</taxon>
        <taxon>Corynebacteriaceae</taxon>
        <taxon>Corynebacterium</taxon>
    </lineage>
</organism>
<keyword evidence="4" id="KW-1185">Reference proteome</keyword>
<keyword evidence="1" id="KW-0812">Transmembrane</keyword>
<dbReference type="InterPro" id="IPR000045">
    <property type="entry name" value="Prepilin_IV_endopep_pep"/>
</dbReference>
<feature type="transmembrane region" description="Helical" evidence="1">
    <location>
        <begin position="38"/>
        <end position="62"/>
    </location>
</feature>
<dbReference type="GO" id="GO:0004190">
    <property type="term" value="F:aspartic-type endopeptidase activity"/>
    <property type="evidence" value="ECO:0007669"/>
    <property type="project" value="InterPro"/>
</dbReference>
<name>A0A7T0KCW6_9CORY</name>
<gene>
    <name evidence="3" type="ORF">G7Y31_06340</name>
</gene>
<dbReference type="KEGG" id="cliz:G7Y31_06340"/>
<dbReference type="RefSeq" id="WP_165008241.1">
    <property type="nucleotide sequence ID" value="NZ_CP064954.1"/>
</dbReference>
<protein>
    <submittedName>
        <fullName evidence="3">Prepilin peptidase</fullName>
    </submittedName>
</protein>
<reference evidence="3 4" key="1">
    <citation type="submission" date="2020-11" db="EMBL/GenBank/DDBJ databases">
        <title>Corynebacterium sp. ZJ-599.</title>
        <authorList>
            <person name="Zhou J."/>
        </authorList>
    </citation>
    <scope>NUCLEOTIDE SEQUENCE [LARGE SCALE GENOMIC DNA]</scope>
    <source>
        <strain evidence="3 4">ZJ-599</strain>
    </source>
</reference>
<dbReference type="Pfam" id="PF01478">
    <property type="entry name" value="Peptidase_A24"/>
    <property type="match status" value="1"/>
</dbReference>
<evidence type="ECO:0000256" key="1">
    <source>
        <dbReference type="SAM" id="Phobius"/>
    </source>
</evidence>
<evidence type="ECO:0000259" key="2">
    <source>
        <dbReference type="Pfam" id="PF01478"/>
    </source>
</evidence>
<feature type="transmembrane region" description="Helical" evidence="1">
    <location>
        <begin position="83"/>
        <end position="110"/>
    </location>
</feature>
<feature type="domain" description="Prepilin type IV endopeptidase peptidase" evidence="2">
    <location>
        <begin position="14"/>
        <end position="105"/>
    </location>
</feature>
<proteinExistence type="predicted"/>
<keyword evidence="1" id="KW-0472">Membrane</keyword>
<dbReference type="AlphaFoldDB" id="A0A7T0KCW6"/>
<sequence length="135" mass="13709">MRGDILAVVIAAAVGAWALTLALIDVRWRRLPDVLTLPATVLSLVLCWHPAGLLWPGLYLMLAVRGGGIGGGDIKLAISLGMLAAAAGGWVGVACAIVAANLLSLLVMAVAQRADAPHGPAMLVAALGVWLLCGT</sequence>
<evidence type="ECO:0000313" key="4">
    <source>
        <dbReference type="Proteomes" id="UP000594681"/>
    </source>
</evidence>
<evidence type="ECO:0000313" key="3">
    <source>
        <dbReference type="EMBL" id="QPK78217.1"/>
    </source>
</evidence>
<dbReference type="EMBL" id="CP064954">
    <property type="protein sequence ID" value="QPK78217.1"/>
    <property type="molecule type" value="Genomic_DNA"/>
</dbReference>
<accession>A0A7T0KCW6</accession>